<evidence type="ECO:0000256" key="2">
    <source>
        <dbReference type="ARBA" id="ARBA00004814"/>
    </source>
</evidence>
<dbReference type="PANTHER" id="PTHR10742">
    <property type="entry name" value="FLAVIN MONOAMINE OXIDASE"/>
    <property type="match status" value="1"/>
</dbReference>
<evidence type="ECO:0000256" key="7">
    <source>
        <dbReference type="ARBA" id="ARBA00023070"/>
    </source>
</evidence>
<dbReference type="KEGG" id="sus:Acid_7729"/>
<dbReference type="STRING" id="234267.Acid_7729"/>
<dbReference type="SUPFAM" id="SSF54373">
    <property type="entry name" value="FAD-linked reductases, C-terminal domain"/>
    <property type="match status" value="1"/>
</dbReference>
<dbReference type="InterPro" id="IPR002937">
    <property type="entry name" value="Amino_oxidase"/>
</dbReference>
<sequence>MPASDANVIVIGAGAAGLAAARDLRRAGRNVLCLEARGRIGGRILTVHDPLTTVPVELGAEFVHGRPSQIWDIVREARLEVRETAGHMVSAADSGGDMDRVLKDVKQRGREEPDESFLSFVERGGYAPEDRQTASGYVEGFNAARKERIGVASLAQDERAADAIDGECSFHIGAGYDALAQALDCGSVRLHSIVEAVEWRRGSASVRVRSALDGHREMLLAERVVITVPLGVLQAGAIRFDPEPPHIMEAARALEFGQAVRITLRFDRAFWEEKEKFAGASFIFSEEPVFPTWWTTRPVVTPIIIGWSAGPKADPLLGKSQMEVITAALGSLERIVGTPPARLENAWFHDWHADPFARGAYSYVPAGALPARRRLSEPVEDTLYFAGEATDLLGYGGTVHGAIASGNRAAAQILGR</sequence>
<evidence type="ECO:0000256" key="4">
    <source>
        <dbReference type="ARBA" id="ARBA00012535"/>
    </source>
</evidence>
<keyword evidence="7" id="KW-0073">Auxin biosynthesis</keyword>
<protein>
    <recommendedName>
        <fullName evidence="5">Tryptophan 2-monooxygenase</fullName>
        <ecNumber evidence="4">1.13.12.3</ecNumber>
    </recommendedName>
</protein>
<gene>
    <name evidence="11" type="ordered locus">Acid_7729</name>
</gene>
<dbReference type="EC" id="1.13.12.3" evidence="4"/>
<comment type="cofactor">
    <cofactor evidence="1">
        <name>FAD</name>
        <dbReference type="ChEBI" id="CHEBI:57692"/>
    </cofactor>
</comment>
<dbReference type="InterPro" id="IPR036188">
    <property type="entry name" value="FAD/NAD-bd_sf"/>
</dbReference>
<feature type="binding site" evidence="9">
    <location>
        <begin position="35"/>
        <end position="36"/>
    </location>
    <ligand>
        <name>FAD</name>
        <dbReference type="ChEBI" id="CHEBI:57692"/>
    </ligand>
</feature>
<dbReference type="Gene3D" id="3.50.50.60">
    <property type="entry name" value="FAD/NAD(P)-binding domain"/>
    <property type="match status" value="1"/>
</dbReference>
<evidence type="ECO:0000256" key="8">
    <source>
        <dbReference type="ARBA" id="ARBA00047321"/>
    </source>
</evidence>
<dbReference type="GO" id="GO:0009851">
    <property type="term" value="P:auxin biosynthetic process"/>
    <property type="evidence" value="ECO:0007669"/>
    <property type="project" value="UniProtKB-KW"/>
</dbReference>
<evidence type="ECO:0000256" key="9">
    <source>
        <dbReference type="PIRSR" id="PIRSR601613-1"/>
    </source>
</evidence>
<evidence type="ECO:0000313" key="11">
    <source>
        <dbReference type="EMBL" id="ABJ88627.1"/>
    </source>
</evidence>
<feature type="domain" description="Amine oxidase" evidence="10">
    <location>
        <begin position="176"/>
        <end position="414"/>
    </location>
</feature>
<proteinExistence type="inferred from homology"/>
<comment type="similarity">
    <text evidence="3">Belongs to the tryptophan 2-monooxygenase family.</text>
</comment>
<dbReference type="HOGENOM" id="CLU_004498_10_2_0"/>
<dbReference type="InterPro" id="IPR050281">
    <property type="entry name" value="Flavin_monoamine_oxidase"/>
</dbReference>
<dbReference type="SUPFAM" id="SSF51905">
    <property type="entry name" value="FAD/NAD(P)-binding domain"/>
    <property type="match status" value="1"/>
</dbReference>
<feature type="domain" description="Amine oxidase" evidence="10">
    <location>
        <begin position="16"/>
        <end position="87"/>
    </location>
</feature>
<dbReference type="eggNOG" id="COG1231">
    <property type="taxonomic scope" value="Bacteria"/>
</dbReference>
<organism evidence="11">
    <name type="scientific">Solibacter usitatus (strain Ellin6076)</name>
    <dbReference type="NCBI Taxonomy" id="234267"/>
    <lineage>
        <taxon>Bacteria</taxon>
        <taxon>Pseudomonadati</taxon>
        <taxon>Acidobacteriota</taxon>
        <taxon>Terriglobia</taxon>
        <taxon>Bryobacterales</taxon>
        <taxon>Solibacteraceae</taxon>
        <taxon>Candidatus Solibacter</taxon>
    </lineage>
</organism>
<name>Q01NZ3_SOLUE</name>
<accession>Q01NZ3</accession>
<dbReference type="Pfam" id="PF01593">
    <property type="entry name" value="Amino_oxidase"/>
    <property type="match status" value="2"/>
</dbReference>
<evidence type="ECO:0000256" key="5">
    <source>
        <dbReference type="ARBA" id="ARBA00017871"/>
    </source>
</evidence>
<dbReference type="PANTHER" id="PTHR10742:SF410">
    <property type="entry name" value="LYSINE-SPECIFIC HISTONE DEMETHYLASE 2"/>
    <property type="match status" value="1"/>
</dbReference>
<feature type="binding site" evidence="9">
    <location>
        <position position="194"/>
    </location>
    <ligand>
        <name>FAD</name>
        <dbReference type="ChEBI" id="CHEBI:57692"/>
    </ligand>
</feature>
<comment type="pathway">
    <text evidence="2">Plant hormone metabolism; auxin biosynthesis.</text>
</comment>
<dbReference type="AlphaFoldDB" id="Q01NZ3"/>
<keyword evidence="6" id="KW-0560">Oxidoreductase</keyword>
<comment type="catalytic activity">
    <reaction evidence="8">
        <text>L-tryptophan + O2 = indole-3-acetamide + CO2 + H2O</text>
        <dbReference type="Rhea" id="RHEA:16165"/>
        <dbReference type="ChEBI" id="CHEBI:15377"/>
        <dbReference type="ChEBI" id="CHEBI:15379"/>
        <dbReference type="ChEBI" id="CHEBI:16031"/>
        <dbReference type="ChEBI" id="CHEBI:16526"/>
        <dbReference type="ChEBI" id="CHEBI:57912"/>
        <dbReference type="EC" id="1.13.12.3"/>
    </reaction>
</comment>
<dbReference type="InParanoid" id="Q01NZ3"/>
<evidence type="ECO:0000256" key="3">
    <source>
        <dbReference type="ARBA" id="ARBA00005833"/>
    </source>
</evidence>
<evidence type="ECO:0000259" key="10">
    <source>
        <dbReference type="Pfam" id="PF01593"/>
    </source>
</evidence>
<dbReference type="EMBL" id="CP000473">
    <property type="protein sequence ID" value="ABJ88627.1"/>
    <property type="molecule type" value="Genomic_DNA"/>
</dbReference>
<dbReference type="GO" id="GO:0050361">
    <property type="term" value="F:tryptophan 2-monooxygenase activity"/>
    <property type="evidence" value="ECO:0007669"/>
    <property type="project" value="UniProtKB-EC"/>
</dbReference>
<reference evidence="11" key="1">
    <citation type="submission" date="2006-10" db="EMBL/GenBank/DDBJ databases">
        <title>Complete sequence of Solibacter usitatus Ellin6076.</title>
        <authorList>
            <consortium name="US DOE Joint Genome Institute"/>
            <person name="Copeland A."/>
            <person name="Lucas S."/>
            <person name="Lapidus A."/>
            <person name="Barry K."/>
            <person name="Detter J.C."/>
            <person name="Glavina del Rio T."/>
            <person name="Hammon N."/>
            <person name="Israni S."/>
            <person name="Dalin E."/>
            <person name="Tice H."/>
            <person name="Pitluck S."/>
            <person name="Thompson L.S."/>
            <person name="Brettin T."/>
            <person name="Bruce D."/>
            <person name="Han C."/>
            <person name="Tapia R."/>
            <person name="Gilna P."/>
            <person name="Schmutz J."/>
            <person name="Larimer F."/>
            <person name="Land M."/>
            <person name="Hauser L."/>
            <person name="Kyrpides N."/>
            <person name="Mikhailova N."/>
            <person name="Janssen P.H."/>
            <person name="Kuske C.R."/>
            <person name="Richardson P."/>
        </authorList>
    </citation>
    <scope>NUCLEOTIDE SEQUENCE</scope>
    <source>
        <strain evidence="11">Ellin6076</strain>
    </source>
</reference>
<dbReference type="InterPro" id="IPR001613">
    <property type="entry name" value="Flavin_amine_oxidase"/>
</dbReference>
<dbReference type="PRINTS" id="PR00757">
    <property type="entry name" value="AMINEOXDASEF"/>
</dbReference>
<evidence type="ECO:0000256" key="1">
    <source>
        <dbReference type="ARBA" id="ARBA00001974"/>
    </source>
</evidence>
<evidence type="ECO:0000256" key="6">
    <source>
        <dbReference type="ARBA" id="ARBA00023002"/>
    </source>
</evidence>
<dbReference type="OrthoDB" id="56323at2"/>